<evidence type="ECO:0000313" key="1">
    <source>
        <dbReference type="EMBL" id="KAK9930855.1"/>
    </source>
</evidence>
<name>A0AAW1X5F1_RUBAR</name>
<sequence length="113" mass="11773">MKRMVAEDWATNGGVVGDNLSSAAALLLGSKEIELGSLLSRTNPQATLMMLGRSGLPALVMMRRDAQTNWACVDPSGRLVESNCSGGAASDGSKLSDDCGWALSVQRGGMELT</sequence>
<dbReference type="EMBL" id="JBEDUW010000004">
    <property type="protein sequence ID" value="KAK9930855.1"/>
    <property type="molecule type" value="Genomic_DNA"/>
</dbReference>
<dbReference type="Proteomes" id="UP001457282">
    <property type="component" value="Unassembled WGS sequence"/>
</dbReference>
<evidence type="ECO:0000313" key="2">
    <source>
        <dbReference type="Proteomes" id="UP001457282"/>
    </source>
</evidence>
<proteinExistence type="predicted"/>
<keyword evidence="2" id="KW-1185">Reference proteome</keyword>
<protein>
    <submittedName>
        <fullName evidence="1">Uncharacterized protein</fullName>
    </submittedName>
</protein>
<accession>A0AAW1X5F1</accession>
<comment type="caution">
    <text evidence="1">The sequence shown here is derived from an EMBL/GenBank/DDBJ whole genome shotgun (WGS) entry which is preliminary data.</text>
</comment>
<gene>
    <name evidence="1" type="ORF">M0R45_018163</name>
</gene>
<reference evidence="1 2" key="1">
    <citation type="journal article" date="2023" name="G3 (Bethesda)">
        <title>A chromosome-length genome assembly and annotation of blackberry (Rubus argutus, cv. 'Hillquist').</title>
        <authorList>
            <person name="Bruna T."/>
            <person name="Aryal R."/>
            <person name="Dudchenko O."/>
            <person name="Sargent D.J."/>
            <person name="Mead D."/>
            <person name="Buti M."/>
            <person name="Cavallini A."/>
            <person name="Hytonen T."/>
            <person name="Andres J."/>
            <person name="Pham M."/>
            <person name="Weisz D."/>
            <person name="Mascagni F."/>
            <person name="Usai G."/>
            <person name="Natali L."/>
            <person name="Bassil N."/>
            <person name="Fernandez G.E."/>
            <person name="Lomsadze A."/>
            <person name="Armour M."/>
            <person name="Olukolu B."/>
            <person name="Poorten T."/>
            <person name="Britton C."/>
            <person name="Davik J."/>
            <person name="Ashrafi H."/>
            <person name="Aiden E.L."/>
            <person name="Borodovsky M."/>
            <person name="Worthington M."/>
        </authorList>
    </citation>
    <scope>NUCLEOTIDE SEQUENCE [LARGE SCALE GENOMIC DNA]</scope>
    <source>
        <strain evidence="1">PI 553951</strain>
    </source>
</reference>
<organism evidence="1 2">
    <name type="scientific">Rubus argutus</name>
    <name type="common">Southern blackberry</name>
    <dbReference type="NCBI Taxonomy" id="59490"/>
    <lineage>
        <taxon>Eukaryota</taxon>
        <taxon>Viridiplantae</taxon>
        <taxon>Streptophyta</taxon>
        <taxon>Embryophyta</taxon>
        <taxon>Tracheophyta</taxon>
        <taxon>Spermatophyta</taxon>
        <taxon>Magnoliopsida</taxon>
        <taxon>eudicotyledons</taxon>
        <taxon>Gunneridae</taxon>
        <taxon>Pentapetalae</taxon>
        <taxon>rosids</taxon>
        <taxon>fabids</taxon>
        <taxon>Rosales</taxon>
        <taxon>Rosaceae</taxon>
        <taxon>Rosoideae</taxon>
        <taxon>Rosoideae incertae sedis</taxon>
        <taxon>Rubus</taxon>
    </lineage>
</organism>
<dbReference type="AlphaFoldDB" id="A0AAW1X5F1"/>